<feature type="transmembrane region" description="Helical" evidence="1">
    <location>
        <begin position="89"/>
        <end position="108"/>
    </location>
</feature>
<dbReference type="EMBL" id="FMZB01000005">
    <property type="protein sequence ID" value="SDC94515.1"/>
    <property type="molecule type" value="Genomic_DNA"/>
</dbReference>
<gene>
    <name evidence="2" type="ORF">SAMN05421663_105176</name>
</gene>
<protein>
    <submittedName>
        <fullName evidence="2">Predicted membrane protein</fullName>
    </submittedName>
</protein>
<keyword evidence="1" id="KW-0812">Transmembrane</keyword>
<feature type="transmembrane region" description="Helical" evidence="1">
    <location>
        <begin position="156"/>
        <end position="176"/>
    </location>
</feature>
<feature type="transmembrane region" description="Helical" evidence="1">
    <location>
        <begin position="114"/>
        <end position="135"/>
    </location>
</feature>
<reference evidence="3" key="1">
    <citation type="submission" date="2016-10" db="EMBL/GenBank/DDBJ databases">
        <authorList>
            <person name="Varghese N."/>
            <person name="Submissions S."/>
        </authorList>
    </citation>
    <scope>NUCLEOTIDE SEQUENCE [LARGE SCALE GENOMIC DNA]</scope>
    <source>
        <strain evidence="3">DSM 21620</strain>
    </source>
</reference>
<dbReference type="InterPro" id="IPR018750">
    <property type="entry name" value="DUF2306_membrane"/>
</dbReference>
<dbReference type="AlphaFoldDB" id="A0A1G6QS25"/>
<evidence type="ECO:0000313" key="3">
    <source>
        <dbReference type="Proteomes" id="UP000198666"/>
    </source>
</evidence>
<keyword evidence="1" id="KW-1133">Transmembrane helix</keyword>
<proteinExistence type="predicted"/>
<accession>A0A1G6QS25</accession>
<feature type="transmembrane region" description="Helical" evidence="1">
    <location>
        <begin position="12"/>
        <end position="31"/>
    </location>
</feature>
<sequence length="210" mass="23746">MIMKRVRMGIVMLLAIGVAGYAIVQYGVIGLDKAGFIMQKVNIGDVLSSMWKWMLGVHIITSIFALVLGPFLLMEKIRQKNKVLHKRLGYIYTAGVIGGGLSGLYLAYYATGGVIAQTGFGLLAILWLTTVFLAVKAAVQRKIAQHRRWTMINYSLTFAAVTLRMWLGIFMLVFGVSLYEVYYAYIAWICWVPNLLFIAFYLKRNTNYVY</sequence>
<keyword evidence="3" id="KW-1185">Reference proteome</keyword>
<evidence type="ECO:0000256" key="1">
    <source>
        <dbReference type="SAM" id="Phobius"/>
    </source>
</evidence>
<dbReference type="Proteomes" id="UP000198666">
    <property type="component" value="Unassembled WGS sequence"/>
</dbReference>
<dbReference type="Pfam" id="PF10067">
    <property type="entry name" value="DUF2306"/>
    <property type="match status" value="1"/>
</dbReference>
<keyword evidence="1" id="KW-0472">Membrane</keyword>
<dbReference type="OrthoDB" id="195502at2"/>
<feature type="transmembrane region" description="Helical" evidence="1">
    <location>
        <begin position="182"/>
        <end position="202"/>
    </location>
</feature>
<evidence type="ECO:0000313" key="2">
    <source>
        <dbReference type="EMBL" id="SDC94515.1"/>
    </source>
</evidence>
<name>A0A1G6QS25_9BACI</name>
<feature type="transmembrane region" description="Helical" evidence="1">
    <location>
        <begin position="51"/>
        <end position="73"/>
    </location>
</feature>
<dbReference type="RefSeq" id="WP_093727260.1">
    <property type="nucleotide sequence ID" value="NZ_FMZB01000005.1"/>
</dbReference>
<organism evidence="2 3">
    <name type="scientific">Terribacillus halophilus</name>
    <dbReference type="NCBI Taxonomy" id="361279"/>
    <lineage>
        <taxon>Bacteria</taxon>
        <taxon>Bacillati</taxon>
        <taxon>Bacillota</taxon>
        <taxon>Bacilli</taxon>
        <taxon>Bacillales</taxon>
        <taxon>Bacillaceae</taxon>
        <taxon>Terribacillus</taxon>
    </lineage>
</organism>